<dbReference type="PATRIC" id="fig|33935.3.peg.34"/>
<gene>
    <name evidence="2" type="ORF">ADM90_03140</name>
</gene>
<dbReference type="AlphaFoldDB" id="A0A0N0UWX5"/>
<evidence type="ECO:0000313" key="2">
    <source>
        <dbReference type="EMBL" id="KOY82354.1"/>
    </source>
</evidence>
<reference evidence="2 3" key="1">
    <citation type="submission" date="2015-07" db="EMBL/GenBank/DDBJ databases">
        <title>Genome sequencing project for genomic taxonomy and phylogenomics of Bacillus-like bacteria.</title>
        <authorList>
            <person name="Liu B."/>
            <person name="Wang J."/>
            <person name="Zhu Y."/>
            <person name="Liu G."/>
            <person name="Chen Q."/>
            <person name="Chen Z."/>
            <person name="Che J."/>
            <person name="Ge C."/>
            <person name="Shi H."/>
            <person name="Pan Z."/>
            <person name="Liu X."/>
        </authorList>
    </citation>
    <scope>NUCLEOTIDE SEQUENCE [LARGE SCALE GENOMIC DNA]</scope>
    <source>
        <strain evidence="2 3">DSM 54</strain>
    </source>
</reference>
<sequence>MNKIESRCLLCSQPLKTTISWKAFLTKQFSPTICEKCSARFVPAQSTTALYQYNETMREYLHQLKFLQDVALAKVFRQELYTRFKKEKAIILPIPMHPIKQQERTFSHTEELLKAAYIPYIQLLEKTTTETQSSKNRDQRIHASPLFRLKAGAQVEYKDYLLFDDIKTTGTTLKHAIEVLMTAGAKNVQYFTLIDG</sequence>
<comment type="caution">
    <text evidence="2">The sequence shown here is derived from an EMBL/GenBank/DDBJ whole genome shotgun (WGS) entry which is preliminary data.</text>
</comment>
<dbReference type="InterPro" id="IPR051910">
    <property type="entry name" value="ComF/GntX_DNA_util-trans"/>
</dbReference>
<dbReference type="CDD" id="cd06223">
    <property type="entry name" value="PRTases_typeI"/>
    <property type="match status" value="1"/>
</dbReference>
<protein>
    <submittedName>
        <fullName evidence="2">Competence protein ComFC</fullName>
    </submittedName>
</protein>
<keyword evidence="3" id="KW-1185">Reference proteome</keyword>
<dbReference type="PANTHER" id="PTHR47505">
    <property type="entry name" value="DNA UTILIZATION PROTEIN YHGH"/>
    <property type="match status" value="1"/>
</dbReference>
<dbReference type="InterPro" id="IPR029057">
    <property type="entry name" value="PRTase-like"/>
</dbReference>
<proteinExistence type="inferred from homology"/>
<dbReference type="InterPro" id="IPR000836">
    <property type="entry name" value="PRTase_dom"/>
</dbReference>
<dbReference type="STRING" id="33935.ADM90_03140"/>
<evidence type="ECO:0000313" key="3">
    <source>
        <dbReference type="Proteomes" id="UP000037977"/>
    </source>
</evidence>
<dbReference type="SUPFAM" id="SSF53271">
    <property type="entry name" value="PRTase-like"/>
    <property type="match status" value="1"/>
</dbReference>
<evidence type="ECO:0000256" key="1">
    <source>
        <dbReference type="ARBA" id="ARBA00008007"/>
    </source>
</evidence>
<organism evidence="2 3">
    <name type="scientific">Lysinibacillus macroides</name>
    <dbReference type="NCBI Taxonomy" id="33935"/>
    <lineage>
        <taxon>Bacteria</taxon>
        <taxon>Bacillati</taxon>
        <taxon>Bacillota</taxon>
        <taxon>Bacilli</taxon>
        <taxon>Bacillales</taxon>
        <taxon>Bacillaceae</taxon>
        <taxon>Lysinibacillus</taxon>
    </lineage>
</organism>
<comment type="similarity">
    <text evidence="1">Belongs to the ComF/GntX family.</text>
</comment>
<dbReference type="PANTHER" id="PTHR47505:SF1">
    <property type="entry name" value="DNA UTILIZATION PROTEIN YHGH"/>
    <property type="match status" value="1"/>
</dbReference>
<dbReference type="EMBL" id="LGCI01000005">
    <property type="protein sequence ID" value="KOY82354.1"/>
    <property type="molecule type" value="Genomic_DNA"/>
</dbReference>
<dbReference type="Proteomes" id="UP000037977">
    <property type="component" value="Unassembled WGS sequence"/>
</dbReference>
<dbReference type="RefSeq" id="WP_053993607.1">
    <property type="nucleotide sequence ID" value="NZ_CP065643.1"/>
</dbReference>
<name>A0A0N0UWX5_9BACI</name>
<accession>A0A0N0UWX5</accession>
<dbReference type="OrthoDB" id="9779910at2"/>
<dbReference type="Gene3D" id="3.40.50.2020">
    <property type="match status" value="1"/>
</dbReference>